<evidence type="ECO:0000256" key="2">
    <source>
        <dbReference type="ARBA" id="ARBA00022670"/>
    </source>
</evidence>
<gene>
    <name evidence="11" type="ORF">CYMTET_32734</name>
</gene>
<evidence type="ECO:0000256" key="5">
    <source>
        <dbReference type="ARBA" id="ARBA00022833"/>
    </source>
</evidence>
<evidence type="ECO:0000256" key="8">
    <source>
        <dbReference type="SAM" id="MobiDB-lite"/>
    </source>
</evidence>
<evidence type="ECO:0008006" key="13">
    <source>
        <dbReference type="Google" id="ProtNLM"/>
    </source>
</evidence>
<comment type="similarity">
    <text evidence="1 7">Belongs to the peptidase M16 family.</text>
</comment>
<evidence type="ECO:0000256" key="7">
    <source>
        <dbReference type="RuleBase" id="RU004447"/>
    </source>
</evidence>
<accession>A0AAE0KRX1</accession>
<dbReference type="Pfam" id="PF00675">
    <property type="entry name" value="Peptidase_M16"/>
    <property type="match status" value="1"/>
</dbReference>
<dbReference type="GO" id="GO:0004222">
    <property type="term" value="F:metalloendopeptidase activity"/>
    <property type="evidence" value="ECO:0007669"/>
    <property type="project" value="InterPro"/>
</dbReference>
<evidence type="ECO:0000256" key="1">
    <source>
        <dbReference type="ARBA" id="ARBA00007261"/>
    </source>
</evidence>
<feature type="region of interest" description="Disordered" evidence="8">
    <location>
        <begin position="1"/>
        <end position="21"/>
    </location>
</feature>
<dbReference type="SUPFAM" id="SSF63411">
    <property type="entry name" value="LuxS/MPP-like metallohydrolase"/>
    <property type="match status" value="2"/>
</dbReference>
<dbReference type="AlphaFoldDB" id="A0AAE0KRX1"/>
<evidence type="ECO:0000256" key="4">
    <source>
        <dbReference type="ARBA" id="ARBA00022801"/>
    </source>
</evidence>
<protein>
    <recommendedName>
        <fullName evidence="13">Nardilysin-like</fullName>
    </recommendedName>
</protein>
<dbReference type="InterPro" id="IPR011249">
    <property type="entry name" value="Metalloenz_LuxS/M16"/>
</dbReference>
<keyword evidence="4" id="KW-0378">Hydrolase</keyword>
<feature type="compositionally biased region" description="Acidic residues" evidence="8">
    <location>
        <begin position="54"/>
        <end position="67"/>
    </location>
</feature>
<sequence length="429" mass="47570">MASAMAVEGEATIIKSEEDRKLYRRVTLGNGLSALLIHDPDMLTMPNDKVDGEGGTEEDEEDEDSDEEDKHASEEDDDEEDDDDGEEDEEGEDGNGGNKKEDKAPTKRAAAAMAVGIGSFSDPLEIQGLSHFLEHMLFMGSKKYPCENEYDKFLTDHGGMSNAFTEAEYTCYHFDVQPASLHDALDRFAQFFISPLVLEGALEREVQAVHSEFKQVQQSDSARLQQLQCYTARPGHPFSKFSWGNEKSLVELPASKGIDQRTQLLQYYKEHYLAGNMTLVVLGLRWWVTEIFSEVRSGGERREFAASGSPFPAGERVLYKSGAVKEHHELNITFPLPCLHTSYAKKAEDYYSHLIGHEGAGSLLSLLKARGLASKLSSGVSESGHDRSTACYLFNTNITLTDAGLEDTYGVLGLFFQYLEMLRSAGPQA</sequence>
<evidence type="ECO:0000256" key="3">
    <source>
        <dbReference type="ARBA" id="ARBA00022723"/>
    </source>
</evidence>
<dbReference type="PANTHER" id="PTHR43690:SF18">
    <property type="entry name" value="INSULIN-DEGRADING ENZYME-RELATED"/>
    <property type="match status" value="1"/>
</dbReference>
<dbReference type="GO" id="GO:0046872">
    <property type="term" value="F:metal ion binding"/>
    <property type="evidence" value="ECO:0007669"/>
    <property type="project" value="UniProtKB-KW"/>
</dbReference>
<dbReference type="InterPro" id="IPR011765">
    <property type="entry name" value="Pept_M16_N"/>
</dbReference>
<evidence type="ECO:0000256" key="6">
    <source>
        <dbReference type="ARBA" id="ARBA00023049"/>
    </source>
</evidence>
<organism evidence="11 12">
    <name type="scientific">Cymbomonas tetramitiformis</name>
    <dbReference type="NCBI Taxonomy" id="36881"/>
    <lineage>
        <taxon>Eukaryota</taxon>
        <taxon>Viridiplantae</taxon>
        <taxon>Chlorophyta</taxon>
        <taxon>Pyramimonadophyceae</taxon>
        <taxon>Pyramimonadales</taxon>
        <taxon>Pyramimonadaceae</taxon>
        <taxon>Cymbomonas</taxon>
    </lineage>
</organism>
<keyword evidence="6" id="KW-0482">Metalloprotease</keyword>
<dbReference type="GO" id="GO:0006508">
    <property type="term" value="P:proteolysis"/>
    <property type="evidence" value="ECO:0007669"/>
    <property type="project" value="UniProtKB-KW"/>
</dbReference>
<feature type="domain" description="Peptidase M16 N-terminal" evidence="9">
    <location>
        <begin position="101"/>
        <end position="226"/>
    </location>
</feature>
<keyword evidence="2" id="KW-0645">Protease</keyword>
<evidence type="ECO:0000259" key="10">
    <source>
        <dbReference type="Pfam" id="PF05193"/>
    </source>
</evidence>
<evidence type="ECO:0000313" key="11">
    <source>
        <dbReference type="EMBL" id="KAK3258215.1"/>
    </source>
</evidence>
<comment type="caution">
    <text evidence="11">The sequence shown here is derived from an EMBL/GenBank/DDBJ whole genome shotgun (WGS) entry which is preliminary data.</text>
</comment>
<dbReference type="PANTHER" id="PTHR43690">
    <property type="entry name" value="NARDILYSIN"/>
    <property type="match status" value="1"/>
</dbReference>
<keyword evidence="5" id="KW-0862">Zinc</keyword>
<dbReference type="Pfam" id="PF05193">
    <property type="entry name" value="Peptidase_M16_C"/>
    <property type="match status" value="1"/>
</dbReference>
<dbReference type="InterPro" id="IPR050626">
    <property type="entry name" value="Peptidase_M16"/>
</dbReference>
<keyword evidence="3" id="KW-0479">Metal-binding</keyword>
<dbReference type="Proteomes" id="UP001190700">
    <property type="component" value="Unassembled WGS sequence"/>
</dbReference>
<proteinExistence type="inferred from homology"/>
<dbReference type="EMBL" id="LGRX02019729">
    <property type="protein sequence ID" value="KAK3258215.1"/>
    <property type="molecule type" value="Genomic_DNA"/>
</dbReference>
<dbReference type="PROSITE" id="PS00143">
    <property type="entry name" value="INSULINASE"/>
    <property type="match status" value="1"/>
</dbReference>
<feature type="compositionally biased region" description="Acidic residues" evidence="8">
    <location>
        <begin position="74"/>
        <end position="93"/>
    </location>
</feature>
<name>A0AAE0KRX1_9CHLO</name>
<keyword evidence="12" id="KW-1185">Reference proteome</keyword>
<dbReference type="InterPro" id="IPR007863">
    <property type="entry name" value="Peptidase_M16_C"/>
</dbReference>
<evidence type="ECO:0000259" key="9">
    <source>
        <dbReference type="Pfam" id="PF00675"/>
    </source>
</evidence>
<feature type="domain" description="Peptidase M16 C-terminal" evidence="10">
    <location>
        <begin position="261"/>
        <end position="428"/>
    </location>
</feature>
<reference evidence="11 12" key="1">
    <citation type="journal article" date="2015" name="Genome Biol. Evol.">
        <title>Comparative Genomics of a Bacterivorous Green Alga Reveals Evolutionary Causalities and Consequences of Phago-Mixotrophic Mode of Nutrition.</title>
        <authorList>
            <person name="Burns J.A."/>
            <person name="Paasch A."/>
            <person name="Narechania A."/>
            <person name="Kim E."/>
        </authorList>
    </citation>
    <scope>NUCLEOTIDE SEQUENCE [LARGE SCALE GENOMIC DNA]</scope>
    <source>
        <strain evidence="11 12">PLY_AMNH</strain>
    </source>
</reference>
<evidence type="ECO:0000313" key="12">
    <source>
        <dbReference type="Proteomes" id="UP001190700"/>
    </source>
</evidence>
<feature type="region of interest" description="Disordered" evidence="8">
    <location>
        <begin position="35"/>
        <end position="106"/>
    </location>
</feature>
<dbReference type="Gene3D" id="3.30.830.10">
    <property type="entry name" value="Metalloenzyme, LuxS/M16 peptidase-like"/>
    <property type="match status" value="2"/>
</dbReference>
<dbReference type="InterPro" id="IPR001431">
    <property type="entry name" value="Pept_M16_Zn_BS"/>
</dbReference>